<feature type="transmembrane region" description="Helical" evidence="1">
    <location>
        <begin position="18"/>
        <end position="37"/>
    </location>
</feature>
<dbReference type="RefSeq" id="WP_184892813.1">
    <property type="nucleotide sequence ID" value="NZ_JACHMX010000001.1"/>
</dbReference>
<gene>
    <name evidence="2" type="ORF">HDA45_001302</name>
</gene>
<feature type="transmembrane region" description="Helical" evidence="1">
    <location>
        <begin position="85"/>
        <end position="105"/>
    </location>
</feature>
<protein>
    <submittedName>
        <fullName evidence="2">Uncharacterized protein</fullName>
    </submittedName>
</protein>
<dbReference type="EMBL" id="JACHMX010000001">
    <property type="protein sequence ID" value="MBB5851215.1"/>
    <property type="molecule type" value="Genomic_DNA"/>
</dbReference>
<evidence type="ECO:0000313" key="2">
    <source>
        <dbReference type="EMBL" id="MBB5851215.1"/>
    </source>
</evidence>
<keyword evidence="1" id="KW-0472">Membrane</keyword>
<keyword evidence="1" id="KW-0812">Transmembrane</keyword>
<reference evidence="2 3" key="1">
    <citation type="submission" date="2020-08" db="EMBL/GenBank/DDBJ databases">
        <title>Sequencing the genomes of 1000 actinobacteria strains.</title>
        <authorList>
            <person name="Klenk H.-P."/>
        </authorList>
    </citation>
    <scope>NUCLEOTIDE SEQUENCE [LARGE SCALE GENOMIC DNA]</scope>
    <source>
        <strain evidence="2 3">DSM 45272</strain>
    </source>
</reference>
<organism evidence="2 3">
    <name type="scientific">Amycolatopsis umgeniensis</name>
    <dbReference type="NCBI Taxonomy" id="336628"/>
    <lineage>
        <taxon>Bacteria</taxon>
        <taxon>Bacillati</taxon>
        <taxon>Actinomycetota</taxon>
        <taxon>Actinomycetes</taxon>
        <taxon>Pseudonocardiales</taxon>
        <taxon>Pseudonocardiaceae</taxon>
        <taxon>Amycolatopsis</taxon>
    </lineage>
</organism>
<dbReference type="AlphaFoldDB" id="A0A841AXU9"/>
<name>A0A841AXU9_9PSEU</name>
<dbReference type="Proteomes" id="UP000580861">
    <property type="component" value="Unassembled WGS sequence"/>
</dbReference>
<keyword evidence="3" id="KW-1185">Reference proteome</keyword>
<feature type="transmembrane region" description="Helical" evidence="1">
    <location>
        <begin position="145"/>
        <end position="167"/>
    </location>
</feature>
<sequence>MTGDEQVPKKRSTWKDDVAIGFLLGAVLVTPAAVAVSASIGDWLWTILAIPGTVAVAMVIGGLVRTRAAAALGSIGRKTGVASTFAVLGMILGAAAGVALIWFGISFNIDADICDPAQNTCVAVVNGVARGESTESVGGQRFKTFLLSLVAILPGAVLLVFVARAALARVRG</sequence>
<keyword evidence="1" id="KW-1133">Transmembrane helix</keyword>
<comment type="caution">
    <text evidence="2">The sequence shown here is derived from an EMBL/GenBank/DDBJ whole genome shotgun (WGS) entry which is preliminary data.</text>
</comment>
<accession>A0A841AXU9</accession>
<feature type="transmembrane region" description="Helical" evidence="1">
    <location>
        <begin position="43"/>
        <end position="64"/>
    </location>
</feature>
<evidence type="ECO:0000256" key="1">
    <source>
        <dbReference type="SAM" id="Phobius"/>
    </source>
</evidence>
<proteinExistence type="predicted"/>
<evidence type="ECO:0000313" key="3">
    <source>
        <dbReference type="Proteomes" id="UP000580861"/>
    </source>
</evidence>